<evidence type="ECO:0000256" key="4">
    <source>
        <dbReference type="HAMAP-Rule" id="MF_00087"/>
    </source>
</evidence>
<evidence type="ECO:0000259" key="10">
    <source>
        <dbReference type="Pfam" id="PF01488"/>
    </source>
</evidence>
<dbReference type="EMBL" id="CM001487">
    <property type="protein sequence ID" value="EIM58303.1"/>
    <property type="molecule type" value="Genomic_DNA"/>
</dbReference>
<dbReference type="Gene3D" id="3.40.50.720">
    <property type="entry name" value="NAD(P)-binding Rossmann-like Domain"/>
    <property type="match status" value="1"/>
</dbReference>
<protein>
    <recommendedName>
        <fullName evidence="4">Glutamyl-tRNA reductase</fullName>
        <shortName evidence="4">GluTR</shortName>
        <ecNumber evidence="4">1.2.1.70</ecNumber>
    </recommendedName>
</protein>
<evidence type="ECO:0000256" key="3">
    <source>
        <dbReference type="ARBA" id="ARBA00023244"/>
    </source>
</evidence>
<gene>
    <name evidence="4" type="primary">hemA</name>
    <name evidence="12" type="ORF">EubceDRAFT1_2588</name>
</gene>
<dbReference type="InterPro" id="IPR006151">
    <property type="entry name" value="Shikm_DH/Glu-tRNA_Rdtase"/>
</dbReference>
<name>I5AWY0_EUBC6</name>
<feature type="compositionally biased region" description="Basic and acidic residues" evidence="9">
    <location>
        <begin position="79"/>
        <end position="104"/>
    </location>
</feature>
<dbReference type="HOGENOM" id="CLU_035113_1_0_9"/>
<feature type="binding site" evidence="4 6">
    <location>
        <position position="166"/>
    </location>
    <ligand>
        <name>substrate</name>
    </ligand>
</feature>
<feature type="active site" description="Nucleophile" evidence="4 5">
    <location>
        <position position="43"/>
    </location>
</feature>
<comment type="domain">
    <text evidence="4">Possesses an unusual extended V-shaped dimeric structure with each monomer consisting of three distinct domains arranged along a curved 'spinal' alpha-helix. The N-terminal catalytic domain specifically recognizes the glutamate moiety of the substrate. The second domain is the NADPH-binding domain, and the third C-terminal domain is responsible for dimerization.</text>
</comment>
<dbReference type="InterPro" id="IPR000343">
    <property type="entry name" value="4pyrrol_synth_GluRdtase"/>
</dbReference>
<comment type="subunit">
    <text evidence="4">Homodimer.</text>
</comment>
<dbReference type="Pfam" id="PF05201">
    <property type="entry name" value="GlutR_N"/>
    <property type="match status" value="1"/>
</dbReference>
<dbReference type="InterPro" id="IPR015895">
    <property type="entry name" value="4pyrrol_synth_GluRdtase_N"/>
</dbReference>
<evidence type="ECO:0000256" key="2">
    <source>
        <dbReference type="ARBA" id="ARBA00023002"/>
    </source>
</evidence>
<proteinExistence type="inferred from homology"/>
<keyword evidence="3 4" id="KW-0627">Porphyrin biosynthesis</keyword>
<dbReference type="PIRSF" id="PIRSF000445">
    <property type="entry name" value="4pyrrol_synth_GluRdtase"/>
    <property type="match status" value="1"/>
</dbReference>
<dbReference type="GO" id="GO:0019353">
    <property type="term" value="P:protoporphyrinogen IX biosynthetic process from glutamate"/>
    <property type="evidence" value="ECO:0007669"/>
    <property type="project" value="TreeGrafter"/>
</dbReference>
<keyword evidence="13" id="KW-1185">Reference proteome</keyword>
<feature type="domain" description="Quinate/shikimate 5-dehydrogenase/glutamyl-tRNA reductase" evidence="10">
    <location>
        <begin position="223"/>
        <end position="351"/>
    </location>
</feature>
<comment type="catalytic activity">
    <reaction evidence="4">
        <text>(S)-4-amino-5-oxopentanoate + tRNA(Glu) + NADP(+) = L-glutamyl-tRNA(Glu) + NADPH + H(+)</text>
        <dbReference type="Rhea" id="RHEA:12344"/>
        <dbReference type="Rhea" id="RHEA-COMP:9663"/>
        <dbReference type="Rhea" id="RHEA-COMP:9680"/>
        <dbReference type="ChEBI" id="CHEBI:15378"/>
        <dbReference type="ChEBI" id="CHEBI:57501"/>
        <dbReference type="ChEBI" id="CHEBI:57783"/>
        <dbReference type="ChEBI" id="CHEBI:58349"/>
        <dbReference type="ChEBI" id="CHEBI:78442"/>
        <dbReference type="ChEBI" id="CHEBI:78520"/>
        <dbReference type="EC" id="1.2.1.70"/>
    </reaction>
</comment>
<evidence type="ECO:0000256" key="8">
    <source>
        <dbReference type="PIRSR" id="PIRSR000445-4"/>
    </source>
</evidence>
<dbReference type="InterPro" id="IPR036343">
    <property type="entry name" value="GluRdtase_N_sf"/>
</dbReference>
<dbReference type="eggNOG" id="COG0373">
    <property type="taxonomic scope" value="Bacteria"/>
</dbReference>
<evidence type="ECO:0000256" key="9">
    <source>
        <dbReference type="SAM" id="MobiDB-lite"/>
    </source>
</evidence>
<dbReference type="Proteomes" id="UP000005753">
    <property type="component" value="Chromosome"/>
</dbReference>
<reference evidence="12 13" key="1">
    <citation type="submission" date="2010-08" db="EMBL/GenBank/DDBJ databases">
        <authorList>
            <consortium name="US DOE Joint Genome Institute (JGI-PGF)"/>
            <person name="Lucas S."/>
            <person name="Copeland A."/>
            <person name="Lapidus A."/>
            <person name="Cheng J.-F."/>
            <person name="Bruce D."/>
            <person name="Goodwin L."/>
            <person name="Pitluck S."/>
            <person name="Land M.L."/>
            <person name="Hauser L."/>
            <person name="Chang Y.-J."/>
            <person name="Anderson I.J."/>
            <person name="Johnson E."/>
            <person name="Mulhopadhyay B."/>
            <person name="Kyrpides N."/>
            <person name="Woyke T.J."/>
        </authorList>
    </citation>
    <scope>NUCLEOTIDE SEQUENCE [LARGE SCALE GENOMIC DNA]</scope>
    <source>
        <strain evidence="12 13">6</strain>
    </source>
</reference>
<comment type="miscellaneous">
    <text evidence="4">During catalysis, the active site Cys acts as a nucleophile attacking the alpha-carbonyl group of tRNA-bound glutamate with the formation of a thioester intermediate between enzyme and glutamate, and the concomitant release of tRNA(Glu). The thioester intermediate is finally reduced by direct hydride transfer from NADPH, to form the product GSA.</text>
</comment>
<evidence type="ECO:0000256" key="6">
    <source>
        <dbReference type="PIRSR" id="PIRSR000445-2"/>
    </source>
</evidence>
<comment type="function">
    <text evidence="4">Catalyzes the NADPH-dependent reduction of glutamyl-tRNA(Glu) to glutamate 1-semialdehyde (GSA).</text>
</comment>
<dbReference type="STRING" id="633697.EubceDRAFT1_2588"/>
<dbReference type="PANTHER" id="PTHR43013">
    <property type="entry name" value="GLUTAMYL-TRNA REDUCTASE"/>
    <property type="match status" value="1"/>
</dbReference>
<dbReference type="PANTHER" id="PTHR43013:SF1">
    <property type="entry name" value="GLUTAMYL-TRNA REDUCTASE"/>
    <property type="match status" value="1"/>
</dbReference>
<dbReference type="Gene3D" id="3.30.460.30">
    <property type="entry name" value="Glutamyl-tRNA reductase, N-terminal domain"/>
    <property type="match status" value="1"/>
</dbReference>
<feature type="binding site" evidence="4 6">
    <location>
        <begin position="160"/>
        <end position="162"/>
    </location>
    <ligand>
        <name>substrate</name>
    </ligand>
</feature>
<evidence type="ECO:0000313" key="12">
    <source>
        <dbReference type="EMBL" id="EIM58303.1"/>
    </source>
</evidence>
<keyword evidence="2 4" id="KW-0560">Oxidoreductase</keyword>
<reference evidence="12 13" key="2">
    <citation type="submission" date="2012-02" db="EMBL/GenBank/DDBJ databases">
        <title>Improved High-Quality Draft sequence of Eubacterium cellulosolvens 6.</title>
        <authorList>
            <consortium name="US DOE Joint Genome Institute"/>
            <person name="Lucas S."/>
            <person name="Han J."/>
            <person name="Lapidus A."/>
            <person name="Cheng J.-F."/>
            <person name="Goodwin L."/>
            <person name="Pitluck S."/>
            <person name="Peters L."/>
            <person name="Mikhailova N."/>
            <person name="Gu W."/>
            <person name="Detter J.C."/>
            <person name="Han C."/>
            <person name="Tapia R."/>
            <person name="Land M."/>
            <person name="Hauser L."/>
            <person name="Kyrpides N."/>
            <person name="Ivanova N."/>
            <person name="Pagani I."/>
            <person name="Johnson E."/>
            <person name="Mukhopadhyay B."/>
            <person name="Anderson I."/>
            <person name="Woyke T."/>
        </authorList>
    </citation>
    <scope>NUCLEOTIDE SEQUENCE [LARGE SCALE GENOMIC DNA]</scope>
    <source>
        <strain evidence="12 13">6</strain>
    </source>
</reference>
<dbReference type="AlphaFoldDB" id="I5AWY0"/>
<feature type="domain" description="Glutamyl-tRNA reductase N-terminal" evidence="11">
    <location>
        <begin position="1"/>
        <end position="201"/>
    </location>
</feature>
<feature type="binding site" evidence="4 6">
    <location>
        <begin position="42"/>
        <end position="45"/>
    </location>
    <ligand>
        <name>substrate</name>
    </ligand>
</feature>
<evidence type="ECO:0000256" key="5">
    <source>
        <dbReference type="PIRSR" id="PIRSR000445-1"/>
    </source>
</evidence>
<evidence type="ECO:0000313" key="13">
    <source>
        <dbReference type="Proteomes" id="UP000005753"/>
    </source>
</evidence>
<dbReference type="SUPFAM" id="SSF51735">
    <property type="entry name" value="NAD(P)-binding Rossmann-fold domains"/>
    <property type="match status" value="1"/>
</dbReference>
<sequence>MDHRTASARTLSRWSFLKEEQTKLMKEIRRLPGVDGVVMLNTCNRVEFYLSIEEEEGAGDTFMSDPVVPEVTRQLCPKTDSKTSPELDLKISPKTESETGRDEDAKLAEPVLREILRLACQMKKVSESEILPSICFRQEREVVRHLFSVASGLESAIFAEDQIVTQVDQAVVFSRSHQCIDRVLEVLFRMAITCGKKVRTEVHFTRANATAMDAAVRMLKKDGYDLTKLRCMVIGNGAYGKLAAETLKREGAEVTVTVREYHSGHVEIPKNCRRISYGERYEQLKKSDLVVSATASPHYTITAFELEKILQSMKDQHPLIFLDMAIPRDVDPAISDLAVDKKILVYGIEDFHSGMDPANVDALKKALRIMEEIGEEFRFWYRGRDVVAAVGEIKKAVAEDLQARIQKKVRKLEAENVETDKLLAEIRGACERTVGKMLFELQDRLHDRPYRETIDAIHSIYFSEEFE</sequence>
<dbReference type="GO" id="GO:0050661">
    <property type="term" value="F:NADP binding"/>
    <property type="evidence" value="ECO:0007669"/>
    <property type="project" value="InterPro"/>
</dbReference>
<accession>I5AWY0</accession>
<dbReference type="InterPro" id="IPR036291">
    <property type="entry name" value="NAD(P)-bd_dom_sf"/>
</dbReference>
<organism evidence="12 13">
    <name type="scientific">Eubacterium cellulosolvens (strain ATCC 43171 / JCM 9499 / 6)</name>
    <name type="common">Cillobacterium cellulosolvens</name>
    <dbReference type="NCBI Taxonomy" id="633697"/>
    <lineage>
        <taxon>Bacteria</taxon>
        <taxon>Bacillati</taxon>
        <taxon>Bacillota</taxon>
        <taxon>Clostridia</taxon>
        <taxon>Eubacteriales</taxon>
        <taxon>Eubacteriaceae</taxon>
        <taxon>Eubacterium</taxon>
    </lineage>
</organism>
<keyword evidence="1 4" id="KW-0521">NADP</keyword>
<dbReference type="SUPFAM" id="SSF69742">
    <property type="entry name" value="Glutamyl tRNA-reductase catalytic, N-terminal domain"/>
    <property type="match status" value="1"/>
</dbReference>
<dbReference type="GO" id="GO:0008883">
    <property type="term" value="F:glutamyl-tRNA reductase activity"/>
    <property type="evidence" value="ECO:0007669"/>
    <property type="project" value="UniProtKB-UniRule"/>
</dbReference>
<feature type="region of interest" description="Disordered" evidence="9">
    <location>
        <begin position="77"/>
        <end position="104"/>
    </location>
</feature>
<evidence type="ECO:0000256" key="7">
    <source>
        <dbReference type="PIRSR" id="PIRSR000445-3"/>
    </source>
</evidence>
<dbReference type="UniPathway" id="UPA00251">
    <property type="reaction ID" value="UER00316"/>
</dbReference>
<evidence type="ECO:0000259" key="11">
    <source>
        <dbReference type="Pfam" id="PF05201"/>
    </source>
</evidence>
<feature type="binding site" evidence="4 6">
    <location>
        <position position="155"/>
    </location>
    <ligand>
        <name>substrate</name>
    </ligand>
</feature>
<dbReference type="Pfam" id="PF01488">
    <property type="entry name" value="Shikimate_DH"/>
    <property type="match status" value="1"/>
</dbReference>
<feature type="binding site" evidence="4 7">
    <location>
        <begin position="235"/>
        <end position="240"/>
    </location>
    <ligand>
        <name>NADP(+)</name>
        <dbReference type="ChEBI" id="CHEBI:58349"/>
    </ligand>
</feature>
<comment type="pathway">
    <text evidence="4">Porphyrin-containing compound metabolism; protoporphyrin-IX biosynthesis; 5-aminolevulinate from L-glutamyl-tRNA(Glu): step 1/2.</text>
</comment>
<evidence type="ECO:0000256" key="1">
    <source>
        <dbReference type="ARBA" id="ARBA00022857"/>
    </source>
</evidence>
<dbReference type="HAMAP" id="MF_00087">
    <property type="entry name" value="Glu_tRNA_reductase"/>
    <property type="match status" value="1"/>
</dbReference>
<dbReference type="EC" id="1.2.1.70" evidence="4"/>
<comment type="similarity">
    <text evidence="4">Belongs to the glutamyl-tRNA reductase family.</text>
</comment>
<feature type="site" description="Important for activity" evidence="4 8">
    <location>
        <position position="145"/>
    </location>
</feature>